<gene>
    <name evidence="2" type="ORF">DR999_PMT10712</name>
</gene>
<keyword evidence="3" id="KW-1185">Reference proteome</keyword>
<feature type="region of interest" description="Disordered" evidence="1">
    <location>
        <begin position="1"/>
        <end position="21"/>
    </location>
</feature>
<sequence>MPVGGREGPVPHKQQGTADTAPQVLVVSGRNSQTFLSNPLPPGENPRQRCSIQLSCHGHPFPRPLDFTSITDKSLVGPWHVTPPPKCGSPAWHCSASQDTGSELY</sequence>
<dbReference type="AlphaFoldDB" id="A0A4D9EG73"/>
<keyword evidence="2" id="KW-0347">Helicase</keyword>
<evidence type="ECO:0000313" key="2">
    <source>
        <dbReference type="EMBL" id="TFK06402.1"/>
    </source>
</evidence>
<reference evidence="2 3" key="2">
    <citation type="submission" date="2019-04" db="EMBL/GenBank/DDBJ databases">
        <title>The genome sequence of big-headed turtle.</title>
        <authorList>
            <person name="Gong S."/>
        </authorList>
    </citation>
    <scope>NUCLEOTIDE SEQUENCE [LARGE SCALE GENOMIC DNA]</scope>
    <source>
        <strain evidence="2">DO16091913</strain>
        <tissue evidence="2">Muscle</tissue>
    </source>
</reference>
<accession>A0A4D9EG73</accession>
<evidence type="ECO:0000313" key="3">
    <source>
        <dbReference type="Proteomes" id="UP000297703"/>
    </source>
</evidence>
<comment type="caution">
    <text evidence="2">The sequence shown here is derived from an EMBL/GenBank/DDBJ whole genome shotgun (WGS) entry which is preliminary data.</text>
</comment>
<keyword evidence="2" id="KW-0067">ATP-binding</keyword>
<protein>
    <submittedName>
        <fullName evidence="2">Putative ATP-dependent DNA helicase HFM1-like</fullName>
    </submittedName>
</protein>
<dbReference type="EMBL" id="QXTE01000096">
    <property type="protein sequence ID" value="TFK06402.1"/>
    <property type="molecule type" value="Genomic_DNA"/>
</dbReference>
<keyword evidence="2" id="KW-0378">Hydrolase</keyword>
<name>A0A4D9EG73_9SAUR</name>
<organism evidence="2 3">
    <name type="scientific">Platysternon megacephalum</name>
    <name type="common">big-headed turtle</name>
    <dbReference type="NCBI Taxonomy" id="55544"/>
    <lineage>
        <taxon>Eukaryota</taxon>
        <taxon>Metazoa</taxon>
        <taxon>Chordata</taxon>
        <taxon>Craniata</taxon>
        <taxon>Vertebrata</taxon>
        <taxon>Euteleostomi</taxon>
        <taxon>Archelosauria</taxon>
        <taxon>Testudinata</taxon>
        <taxon>Testudines</taxon>
        <taxon>Cryptodira</taxon>
        <taxon>Durocryptodira</taxon>
        <taxon>Testudinoidea</taxon>
        <taxon>Platysternidae</taxon>
        <taxon>Platysternon</taxon>
    </lineage>
</organism>
<keyword evidence="2" id="KW-0547">Nucleotide-binding</keyword>
<dbReference type="GO" id="GO:0004386">
    <property type="term" value="F:helicase activity"/>
    <property type="evidence" value="ECO:0007669"/>
    <property type="project" value="UniProtKB-KW"/>
</dbReference>
<reference evidence="2 3" key="1">
    <citation type="submission" date="2019-04" db="EMBL/GenBank/DDBJ databases">
        <title>Draft genome of the big-headed turtle Platysternon megacephalum.</title>
        <authorList>
            <person name="Gong S."/>
        </authorList>
    </citation>
    <scope>NUCLEOTIDE SEQUENCE [LARGE SCALE GENOMIC DNA]</scope>
    <source>
        <strain evidence="2">DO16091913</strain>
        <tissue evidence="2">Muscle</tissue>
    </source>
</reference>
<proteinExistence type="predicted"/>
<dbReference type="Proteomes" id="UP000297703">
    <property type="component" value="Unassembled WGS sequence"/>
</dbReference>
<evidence type="ECO:0000256" key="1">
    <source>
        <dbReference type="SAM" id="MobiDB-lite"/>
    </source>
</evidence>